<name>A0AAD5SG94_9FUNG</name>
<gene>
    <name evidence="4" type="ORF">HK097_002626</name>
</gene>
<protein>
    <submittedName>
        <fullName evidence="4">Uncharacterized protein</fullName>
    </submittedName>
</protein>
<keyword evidence="3" id="KW-0106">Calcium</keyword>
<evidence type="ECO:0000256" key="3">
    <source>
        <dbReference type="ARBA" id="ARBA00022837"/>
    </source>
</evidence>
<dbReference type="PANTHER" id="PTHR34524:SF6">
    <property type="entry name" value="CALCYPHOSINE LIKE"/>
    <property type="match status" value="1"/>
</dbReference>
<dbReference type="EMBL" id="JADGJD010000158">
    <property type="protein sequence ID" value="KAJ3054106.1"/>
    <property type="molecule type" value="Genomic_DNA"/>
</dbReference>
<keyword evidence="5" id="KW-1185">Reference proteome</keyword>
<accession>A0AAD5SG94</accession>
<evidence type="ECO:0000256" key="1">
    <source>
        <dbReference type="ARBA" id="ARBA00022723"/>
    </source>
</evidence>
<dbReference type="Proteomes" id="UP001212841">
    <property type="component" value="Unassembled WGS sequence"/>
</dbReference>
<dbReference type="AlphaFoldDB" id="A0AAD5SG94"/>
<dbReference type="PANTHER" id="PTHR34524">
    <property type="entry name" value="CALCYPHOSIN"/>
    <property type="match status" value="1"/>
</dbReference>
<proteinExistence type="predicted"/>
<dbReference type="GO" id="GO:0046872">
    <property type="term" value="F:metal ion binding"/>
    <property type="evidence" value="ECO:0007669"/>
    <property type="project" value="UniProtKB-KW"/>
</dbReference>
<dbReference type="Gene3D" id="1.10.238.10">
    <property type="entry name" value="EF-hand"/>
    <property type="match status" value="1"/>
</dbReference>
<evidence type="ECO:0000313" key="5">
    <source>
        <dbReference type="Proteomes" id="UP001212841"/>
    </source>
</evidence>
<reference evidence="4" key="1">
    <citation type="submission" date="2020-05" db="EMBL/GenBank/DDBJ databases">
        <title>Phylogenomic resolution of chytrid fungi.</title>
        <authorList>
            <person name="Stajich J.E."/>
            <person name="Amses K."/>
            <person name="Simmons R."/>
            <person name="Seto K."/>
            <person name="Myers J."/>
            <person name="Bonds A."/>
            <person name="Quandt C.A."/>
            <person name="Barry K."/>
            <person name="Liu P."/>
            <person name="Grigoriev I."/>
            <person name="Longcore J.E."/>
            <person name="James T.Y."/>
        </authorList>
    </citation>
    <scope>NUCLEOTIDE SEQUENCE</scope>
    <source>
        <strain evidence="4">JEL0318</strain>
    </source>
</reference>
<evidence type="ECO:0000256" key="2">
    <source>
        <dbReference type="ARBA" id="ARBA00022737"/>
    </source>
</evidence>
<keyword evidence="1" id="KW-0479">Metal-binding</keyword>
<evidence type="ECO:0000313" key="4">
    <source>
        <dbReference type="EMBL" id="KAJ3054106.1"/>
    </source>
</evidence>
<dbReference type="InterPro" id="IPR051581">
    <property type="entry name" value="Ca-bind"/>
</dbReference>
<keyword evidence="2" id="KW-0677">Repeat</keyword>
<sequence>MLKISIPLTKLPILSPITPITPTFNTPSFAFPQAEDKERIETHCNFLFRKVREALDDAELRSVVELYRSLLEVGKKNEDGVVVVEGGKVKEVLEGKWDVRVTSDELDAVLTKFQAGDDGYTTSIPIGDFVRSIKGSLPPQRLDLVRDVYRSILDSTGREVVLLKDAKARYNALAHPRVQSGELDADRVLWEFITYWNKDRPDGVIELIEWEVYYSTISANIEGDEYFEKLITQCWPGVKSTSQPQPPTLTPQTRTTLLRRIHRLTYLISDPRTFRTALDL</sequence>
<organism evidence="4 5">
    <name type="scientific">Rhizophlyctis rosea</name>
    <dbReference type="NCBI Taxonomy" id="64517"/>
    <lineage>
        <taxon>Eukaryota</taxon>
        <taxon>Fungi</taxon>
        <taxon>Fungi incertae sedis</taxon>
        <taxon>Chytridiomycota</taxon>
        <taxon>Chytridiomycota incertae sedis</taxon>
        <taxon>Chytridiomycetes</taxon>
        <taxon>Rhizophlyctidales</taxon>
        <taxon>Rhizophlyctidaceae</taxon>
        <taxon>Rhizophlyctis</taxon>
    </lineage>
</organism>
<feature type="non-terminal residue" evidence="4">
    <location>
        <position position="1"/>
    </location>
</feature>
<comment type="caution">
    <text evidence="4">The sequence shown here is derived from an EMBL/GenBank/DDBJ whole genome shotgun (WGS) entry which is preliminary data.</text>
</comment>